<dbReference type="Gene3D" id="3.40.50.720">
    <property type="entry name" value="NAD(P)-binding Rossmann-like Domain"/>
    <property type="match status" value="1"/>
</dbReference>
<dbReference type="AlphaFoldDB" id="A0A6A7G4A5"/>
<comment type="catalytic activity">
    <reaction evidence="10">
        <text>D-xylose + NADP(+) = D-xylono-1,5-lactone + NADPH + H(+)</text>
        <dbReference type="Rhea" id="RHEA:22000"/>
        <dbReference type="ChEBI" id="CHEBI:15378"/>
        <dbReference type="ChEBI" id="CHEBI:15867"/>
        <dbReference type="ChEBI" id="CHEBI:53455"/>
        <dbReference type="ChEBI" id="CHEBI:57783"/>
        <dbReference type="ChEBI" id="CHEBI:58349"/>
        <dbReference type="EC" id="1.1.1.179"/>
    </reaction>
</comment>
<comment type="catalytic activity">
    <reaction evidence="9">
        <text>(1R,2R)-1,2-dihydrobenzene-1,2-diol + NADP(+) = catechol + NADPH + H(+)</text>
        <dbReference type="Rhea" id="RHEA:16729"/>
        <dbReference type="ChEBI" id="CHEBI:10702"/>
        <dbReference type="ChEBI" id="CHEBI:15378"/>
        <dbReference type="ChEBI" id="CHEBI:18135"/>
        <dbReference type="ChEBI" id="CHEBI:57783"/>
        <dbReference type="ChEBI" id="CHEBI:58349"/>
        <dbReference type="EC" id="1.3.1.20"/>
    </reaction>
</comment>
<name>A0A6A7G4A5_9CRUS</name>
<evidence type="ECO:0000256" key="3">
    <source>
        <dbReference type="ARBA" id="ARBA00038853"/>
    </source>
</evidence>
<dbReference type="InterPro" id="IPR000683">
    <property type="entry name" value="Gfo/Idh/MocA-like_OxRdtase_N"/>
</dbReference>
<dbReference type="Pfam" id="PF22725">
    <property type="entry name" value="GFO_IDH_MocA_C3"/>
    <property type="match status" value="1"/>
</dbReference>
<dbReference type="InterPro" id="IPR055170">
    <property type="entry name" value="GFO_IDH_MocA-like_dom"/>
</dbReference>
<evidence type="ECO:0000256" key="4">
    <source>
        <dbReference type="ARBA" id="ARBA00038984"/>
    </source>
</evidence>
<evidence type="ECO:0000256" key="2">
    <source>
        <dbReference type="ARBA" id="ARBA00023002"/>
    </source>
</evidence>
<dbReference type="InterPro" id="IPR050984">
    <property type="entry name" value="Gfo/Idh/MocA_domain"/>
</dbReference>
<evidence type="ECO:0000256" key="8">
    <source>
        <dbReference type="ARBA" id="ARBA00043025"/>
    </source>
</evidence>
<dbReference type="EMBL" id="IACT01006156">
    <property type="protein sequence ID" value="LAC25294.1"/>
    <property type="molecule type" value="mRNA"/>
</dbReference>
<feature type="domain" description="GFO/IDH/MocA-like oxidoreductase" evidence="12">
    <location>
        <begin position="134"/>
        <end position="249"/>
    </location>
</feature>
<dbReference type="EC" id="1.3.1.20" evidence="3"/>
<dbReference type="GO" id="GO:0047837">
    <property type="term" value="F:D-xylose 1-dehydrogenase (NADP+) activity"/>
    <property type="evidence" value="ECO:0007669"/>
    <property type="project" value="UniProtKB-EC"/>
</dbReference>
<reference evidence="13" key="1">
    <citation type="submission" date="2017-11" db="EMBL/GenBank/DDBJ databases">
        <title>The sensing device of the deep-sea amphipod.</title>
        <authorList>
            <person name="Kobayashi H."/>
            <person name="Nagahama T."/>
            <person name="Arai W."/>
            <person name="Sasagawa Y."/>
            <person name="Umeda M."/>
            <person name="Hayashi T."/>
            <person name="Nikaido I."/>
            <person name="Watanabe H."/>
            <person name="Oguri K."/>
            <person name="Kitazato H."/>
            <person name="Fujioka K."/>
            <person name="Kido Y."/>
            <person name="Takami H."/>
        </authorList>
    </citation>
    <scope>NUCLEOTIDE SEQUENCE</scope>
    <source>
        <tissue evidence="13">Whole body</tissue>
    </source>
</reference>
<dbReference type="SUPFAM" id="SSF51735">
    <property type="entry name" value="NAD(P)-binding Rossmann-fold domains"/>
    <property type="match status" value="1"/>
</dbReference>
<proteinExistence type="evidence at transcript level"/>
<sequence>MAPVTKWGIAGCGKISSDFVNAIQHVGGSVHVVVAVAARSLDSAEAFAKKFGIGKYYDRYEALAEDPDIDVVYIGVINTCHFGIARSMLSAKKPVLCEKPLCLNLPETQQLVDFARKQDTFLMEGIWSRYFPVYEELKTRLENQEVGDVFHAYLTFGVSIASVSRVSEKKYGGGAMLDIGVYALQFLLFVFGEQRPLEVKATGMLNEQGLEVDVTCVLKFPGDRFGTFVISTRGFLPNEAFVSGSKGTMKLSSPFWAPENLTGPSGDFASPLDPSERVYNYGNSQGFKYEAAAVAEGLRRGEKEISRTPHSTTLLLAELIQTIREQLGVTC</sequence>
<dbReference type="PANTHER" id="PTHR22604:SF105">
    <property type="entry name" value="TRANS-1,2-DIHYDROBENZENE-1,2-DIOL DEHYDROGENASE"/>
    <property type="match status" value="1"/>
</dbReference>
<organism evidence="13">
    <name type="scientific">Hirondellea gigas</name>
    <dbReference type="NCBI Taxonomy" id="1518452"/>
    <lineage>
        <taxon>Eukaryota</taxon>
        <taxon>Metazoa</taxon>
        <taxon>Ecdysozoa</taxon>
        <taxon>Arthropoda</taxon>
        <taxon>Crustacea</taxon>
        <taxon>Multicrustacea</taxon>
        <taxon>Malacostraca</taxon>
        <taxon>Eumalacostraca</taxon>
        <taxon>Peracarida</taxon>
        <taxon>Amphipoda</taxon>
        <taxon>Amphilochidea</taxon>
        <taxon>Lysianassida</taxon>
        <taxon>Lysianassidira</taxon>
        <taxon>Lysianassoidea</taxon>
        <taxon>Lysianassidae</taxon>
        <taxon>Hirondellea</taxon>
    </lineage>
</organism>
<dbReference type="Gene3D" id="3.30.360.10">
    <property type="entry name" value="Dihydrodipicolinate Reductase, domain 2"/>
    <property type="match status" value="1"/>
</dbReference>
<dbReference type="PANTHER" id="PTHR22604">
    <property type="entry name" value="OXIDOREDUCTASES"/>
    <property type="match status" value="1"/>
</dbReference>
<evidence type="ECO:0000256" key="10">
    <source>
        <dbReference type="ARBA" id="ARBA00049233"/>
    </source>
</evidence>
<evidence type="ECO:0000256" key="9">
    <source>
        <dbReference type="ARBA" id="ARBA00047423"/>
    </source>
</evidence>
<protein>
    <recommendedName>
        <fullName evidence="5">Trans-1,2-dihydrobenzene-1,2-diol dehydrogenase</fullName>
        <ecNumber evidence="4">1.1.1.179</ecNumber>
        <ecNumber evidence="3">1.3.1.20</ecNumber>
    </recommendedName>
    <alternativeName>
        <fullName evidence="8">D-xylose 1-dehydrogenase</fullName>
    </alternativeName>
    <alternativeName>
        <fullName evidence="7">D-xylose-NADP dehydrogenase</fullName>
    </alternativeName>
    <alternativeName>
        <fullName evidence="6">Dimeric dihydrodiol dehydrogenase</fullName>
    </alternativeName>
</protein>
<evidence type="ECO:0000256" key="5">
    <source>
        <dbReference type="ARBA" id="ARBA00040603"/>
    </source>
</evidence>
<dbReference type="InterPro" id="IPR036291">
    <property type="entry name" value="NAD(P)-bd_dom_sf"/>
</dbReference>
<dbReference type="EC" id="1.1.1.179" evidence="4"/>
<evidence type="ECO:0000256" key="7">
    <source>
        <dbReference type="ARBA" id="ARBA00042988"/>
    </source>
</evidence>
<dbReference type="SUPFAM" id="SSF55347">
    <property type="entry name" value="Glyceraldehyde-3-phosphate dehydrogenase-like, C-terminal domain"/>
    <property type="match status" value="1"/>
</dbReference>
<feature type="domain" description="Gfo/Idh/MocA-like oxidoreductase N-terminal" evidence="11">
    <location>
        <begin position="6"/>
        <end position="124"/>
    </location>
</feature>
<evidence type="ECO:0000313" key="13">
    <source>
        <dbReference type="EMBL" id="LAC25294.1"/>
    </source>
</evidence>
<dbReference type="GO" id="GO:0000166">
    <property type="term" value="F:nucleotide binding"/>
    <property type="evidence" value="ECO:0007669"/>
    <property type="project" value="InterPro"/>
</dbReference>
<evidence type="ECO:0000259" key="12">
    <source>
        <dbReference type="Pfam" id="PF22725"/>
    </source>
</evidence>
<evidence type="ECO:0000259" key="11">
    <source>
        <dbReference type="Pfam" id="PF01408"/>
    </source>
</evidence>
<comment type="similarity">
    <text evidence="1">Belongs to the Gfo/Idh/MocA family.</text>
</comment>
<accession>A0A6A7G4A5</accession>
<evidence type="ECO:0000256" key="6">
    <source>
        <dbReference type="ARBA" id="ARBA00042926"/>
    </source>
</evidence>
<keyword evidence="2" id="KW-0560">Oxidoreductase</keyword>
<dbReference type="GO" id="GO:0047115">
    <property type="term" value="F:trans-1,2-dihydrobenzene-1,2-diol dehydrogenase activity"/>
    <property type="evidence" value="ECO:0007669"/>
    <property type="project" value="UniProtKB-EC"/>
</dbReference>
<dbReference type="Pfam" id="PF01408">
    <property type="entry name" value="GFO_IDH_MocA"/>
    <property type="match status" value="1"/>
</dbReference>
<evidence type="ECO:0000256" key="1">
    <source>
        <dbReference type="ARBA" id="ARBA00010928"/>
    </source>
</evidence>